<evidence type="ECO:0000313" key="2">
    <source>
        <dbReference type="EMBL" id="SDM12455.1"/>
    </source>
</evidence>
<proteinExistence type="predicted"/>
<dbReference type="AlphaFoldDB" id="A0A1G9QQ92"/>
<name>A0A1G9QQ92_9FLAO</name>
<reference evidence="2 3" key="1">
    <citation type="submission" date="2016-10" db="EMBL/GenBank/DDBJ databases">
        <authorList>
            <person name="de Groot N.N."/>
        </authorList>
    </citation>
    <scope>NUCLEOTIDE SEQUENCE [LARGE SCALE GENOMIC DNA]</scope>
    <source>
        <strain evidence="2 3">DSM 19886</strain>
    </source>
</reference>
<evidence type="ECO:0000259" key="1">
    <source>
        <dbReference type="Pfam" id="PF06283"/>
    </source>
</evidence>
<feature type="domain" description="ThuA-like" evidence="1">
    <location>
        <begin position="106"/>
        <end position="301"/>
    </location>
</feature>
<dbReference type="InterPro" id="IPR029062">
    <property type="entry name" value="Class_I_gatase-like"/>
</dbReference>
<protein>
    <submittedName>
        <fullName evidence="2">Trehalose utilisation</fullName>
    </submittedName>
</protein>
<dbReference type="InterPro" id="IPR029010">
    <property type="entry name" value="ThuA-like"/>
</dbReference>
<dbReference type="Pfam" id="PF06283">
    <property type="entry name" value="ThuA"/>
    <property type="match status" value="1"/>
</dbReference>
<keyword evidence="3" id="KW-1185">Reference proteome</keyword>
<organism evidence="2 3">
    <name type="scientific">Kriegella aquimaris</name>
    <dbReference type="NCBI Taxonomy" id="192904"/>
    <lineage>
        <taxon>Bacteria</taxon>
        <taxon>Pseudomonadati</taxon>
        <taxon>Bacteroidota</taxon>
        <taxon>Flavobacteriia</taxon>
        <taxon>Flavobacteriales</taxon>
        <taxon>Flavobacteriaceae</taxon>
        <taxon>Kriegella</taxon>
    </lineage>
</organism>
<dbReference type="PROSITE" id="PS51257">
    <property type="entry name" value="PROKAR_LIPOPROTEIN"/>
    <property type="match status" value="1"/>
</dbReference>
<evidence type="ECO:0000313" key="3">
    <source>
        <dbReference type="Proteomes" id="UP000199440"/>
    </source>
</evidence>
<dbReference type="STRING" id="192904.SAMN04488514_105128"/>
<dbReference type="RefSeq" id="WP_089889286.1">
    <property type="nucleotide sequence ID" value="NZ_FNGV01000005.1"/>
</dbReference>
<gene>
    <name evidence="2" type="ORF">SAMN04488514_105128</name>
</gene>
<dbReference type="SUPFAM" id="SSF52317">
    <property type="entry name" value="Class I glutamine amidotransferase-like"/>
    <property type="match status" value="1"/>
</dbReference>
<dbReference type="Gene3D" id="3.40.50.880">
    <property type="match status" value="1"/>
</dbReference>
<sequence>MKKYSLFFAIMAFFACTWLYSQNRSKKSSKIIKTLIVDGQNNHDEWPKITYMLKSQMEDTGLFTVDVERTAFTWKGDDFLKEYAIDGMPESESLEKPKPDPNYSPNFSKYDLVICNFGWNAAPWPEETKKNLETFIAKGGGLVVFHAADNSFPKWEAYNKMIGLGGWGDRTEKDGPYVYYDNQGKLVRDNSVGKAGAHGPQSEYQIQIRQTDHPITKGMPLTWMHTKDELYNSLRGPAENMEVLATAYSDTENKGTGRHEPALMALTYGKGRIFHNIMGHVDYSVQCVGFLTSMLRGSEWAATGKVTQKIPKDFPTATKSSSRTFEKN</sequence>
<dbReference type="OrthoDB" id="9785923at2"/>
<accession>A0A1G9QQ92</accession>
<dbReference type="Proteomes" id="UP000199440">
    <property type="component" value="Unassembled WGS sequence"/>
</dbReference>
<dbReference type="PANTHER" id="PTHR40469">
    <property type="entry name" value="SECRETED GLYCOSYL HYDROLASE"/>
    <property type="match status" value="1"/>
</dbReference>
<dbReference type="PANTHER" id="PTHR40469:SF2">
    <property type="entry name" value="GALACTOSE-BINDING DOMAIN-LIKE SUPERFAMILY PROTEIN"/>
    <property type="match status" value="1"/>
</dbReference>
<dbReference type="EMBL" id="FNGV01000005">
    <property type="protein sequence ID" value="SDM12455.1"/>
    <property type="molecule type" value="Genomic_DNA"/>
</dbReference>